<proteinExistence type="inferred from homology"/>
<comment type="caution">
    <text evidence="5">The sequence shown here is derived from an EMBL/GenBank/DDBJ whole genome shotgun (WGS) entry which is preliminary data.</text>
</comment>
<evidence type="ECO:0000256" key="1">
    <source>
        <dbReference type="ARBA" id="ARBA00023016"/>
    </source>
</evidence>
<dbReference type="Pfam" id="PF00011">
    <property type="entry name" value="HSP20"/>
    <property type="match status" value="1"/>
</dbReference>
<dbReference type="SUPFAM" id="SSF49764">
    <property type="entry name" value="HSP20-like chaperones"/>
    <property type="match status" value="1"/>
</dbReference>
<dbReference type="GO" id="GO:0009408">
    <property type="term" value="P:response to heat"/>
    <property type="evidence" value="ECO:0007669"/>
    <property type="project" value="InterPro"/>
</dbReference>
<accession>A0A0B0ETW1</accession>
<dbReference type="Gene3D" id="2.60.40.790">
    <property type="match status" value="1"/>
</dbReference>
<evidence type="ECO:0000313" key="5">
    <source>
        <dbReference type="EMBL" id="KHE94110.1"/>
    </source>
</evidence>
<organism evidence="5 6">
    <name type="scientific">Candidatus Scalindua brodae</name>
    <dbReference type="NCBI Taxonomy" id="237368"/>
    <lineage>
        <taxon>Bacteria</taxon>
        <taxon>Pseudomonadati</taxon>
        <taxon>Planctomycetota</taxon>
        <taxon>Candidatus Brocadiia</taxon>
        <taxon>Candidatus Brocadiales</taxon>
        <taxon>Candidatus Scalinduaceae</taxon>
        <taxon>Candidatus Scalindua</taxon>
    </lineage>
</organism>
<dbReference type="PROSITE" id="PS01031">
    <property type="entry name" value="SHSP"/>
    <property type="match status" value="1"/>
</dbReference>
<evidence type="ECO:0000256" key="3">
    <source>
        <dbReference type="RuleBase" id="RU003616"/>
    </source>
</evidence>
<gene>
    <name evidence="5" type="primary">hsp2</name>
    <name evidence="5" type="ORF">SCABRO_00130</name>
</gene>
<dbReference type="PANTHER" id="PTHR46733">
    <property type="entry name" value="26.5 KDA HEAT SHOCK PROTEIN, MITOCHONDRIAL"/>
    <property type="match status" value="1"/>
</dbReference>
<protein>
    <submittedName>
        <fullName evidence="5">Second small heat shock protein</fullName>
    </submittedName>
</protein>
<name>A0A0B0ETW1_9BACT</name>
<comment type="similarity">
    <text evidence="2 3">Belongs to the small heat shock protein (HSP20) family.</text>
</comment>
<dbReference type="AlphaFoldDB" id="A0A0B0ETW1"/>
<reference evidence="5 6" key="1">
    <citation type="submission" date="2014-10" db="EMBL/GenBank/DDBJ databases">
        <title>Draft genome of anammox bacterium scalindua brodae, obtained using differential coverage binning of sequence data from two enrichment reactors.</title>
        <authorList>
            <person name="Speth D.R."/>
            <person name="Russ L."/>
            <person name="Kartal B."/>
            <person name="Op den Camp H.J."/>
            <person name="Dutilh B.E."/>
            <person name="Jetten M.S."/>
        </authorList>
    </citation>
    <scope>NUCLEOTIDE SEQUENCE [LARGE SCALE GENOMIC DNA]</scope>
    <source>
        <strain evidence="5">RU1</strain>
    </source>
</reference>
<dbReference type="InterPro" id="IPR002068">
    <property type="entry name" value="A-crystallin/Hsp20_dom"/>
</dbReference>
<dbReference type="PANTHER" id="PTHR46733:SF7">
    <property type="entry name" value="HSP20_ALPHA CRYSTALLIN FAMILY PROTEIN, EXPRESSED"/>
    <property type="match status" value="1"/>
</dbReference>
<dbReference type="InterPro" id="IPR044587">
    <property type="entry name" value="HSP21-like"/>
</dbReference>
<dbReference type="Proteomes" id="UP000030652">
    <property type="component" value="Unassembled WGS sequence"/>
</dbReference>
<evidence type="ECO:0000313" key="6">
    <source>
        <dbReference type="Proteomes" id="UP000030652"/>
    </source>
</evidence>
<dbReference type="eggNOG" id="COG0071">
    <property type="taxonomic scope" value="Bacteria"/>
</dbReference>
<evidence type="ECO:0000256" key="2">
    <source>
        <dbReference type="PROSITE-ProRule" id="PRU00285"/>
    </source>
</evidence>
<dbReference type="CDD" id="cd06464">
    <property type="entry name" value="ACD_sHsps-like"/>
    <property type="match status" value="1"/>
</dbReference>
<dbReference type="InterPro" id="IPR008978">
    <property type="entry name" value="HSP20-like_chaperone"/>
</dbReference>
<evidence type="ECO:0000259" key="4">
    <source>
        <dbReference type="PROSITE" id="PS01031"/>
    </source>
</evidence>
<feature type="domain" description="SHSP" evidence="4">
    <location>
        <begin position="54"/>
        <end position="168"/>
    </location>
</feature>
<sequence>MAWRDLITWNRKKQQQVQPELQHPVATLHREVDRLFDDFFRGFDRFPSLPFKEDRFAEFSPKINVSENDKEIEVTIEVPGMDQNDVDISLRDDVLTIKGEKKQEKEEKDKEYYHVERSYGSFYRSLQVPCEVDQENIKAAFKKGVLKINLPKSTKAQENVRKTEVKSE</sequence>
<keyword evidence="1 5" id="KW-0346">Stress response</keyword>
<dbReference type="EMBL" id="JRYO01000015">
    <property type="protein sequence ID" value="KHE94110.1"/>
    <property type="molecule type" value="Genomic_DNA"/>
</dbReference>